<evidence type="ECO:0000259" key="2">
    <source>
        <dbReference type="Pfam" id="PF14620"/>
    </source>
</evidence>
<gene>
    <name evidence="4" type="primary">ypeB</name>
    <name evidence="4" type="ORF">NC799_00515</name>
</gene>
<dbReference type="InterPro" id="IPR048402">
    <property type="entry name" value="YpeB_N"/>
</dbReference>
<evidence type="ECO:0000313" key="4">
    <source>
        <dbReference type="EMBL" id="MDC3415397.1"/>
    </source>
</evidence>
<evidence type="ECO:0000259" key="3">
    <source>
        <dbReference type="Pfam" id="PF20769"/>
    </source>
</evidence>
<feature type="domain" description="Sporulation protein YpeB N-terminal" evidence="3">
    <location>
        <begin position="27"/>
        <end position="162"/>
    </location>
</feature>
<dbReference type="Proteomes" id="UP001145069">
    <property type="component" value="Unassembled WGS sequence"/>
</dbReference>
<comment type="caution">
    <text evidence="4">The sequence shown here is derived from an EMBL/GenBank/DDBJ whole genome shotgun (WGS) entry which is preliminary data.</text>
</comment>
<feature type="domain" description="PepSY" evidence="1">
    <location>
        <begin position="374"/>
        <end position="429"/>
    </location>
</feature>
<dbReference type="RefSeq" id="WP_272444364.1">
    <property type="nucleotide sequence ID" value="NZ_JAMQKC010000001.1"/>
</dbReference>
<dbReference type="EMBL" id="JAMQKC010000001">
    <property type="protein sequence ID" value="MDC3415397.1"/>
    <property type="molecule type" value="Genomic_DNA"/>
</dbReference>
<dbReference type="GO" id="GO:0009847">
    <property type="term" value="P:spore germination"/>
    <property type="evidence" value="ECO:0007669"/>
    <property type="project" value="InterPro"/>
</dbReference>
<dbReference type="NCBIfam" id="TIGR02889">
    <property type="entry name" value="spore_YpeB"/>
    <property type="match status" value="1"/>
</dbReference>
<reference evidence="4" key="1">
    <citation type="submission" date="2022-06" db="EMBL/GenBank/DDBJ databases">
        <title>Aquibacillus sp. a new bacterium isolated from soil saline samples.</title>
        <authorList>
            <person name="Galisteo C."/>
            <person name="De La Haba R."/>
            <person name="Sanchez-Porro C."/>
            <person name="Ventosa A."/>
        </authorList>
    </citation>
    <scope>NUCLEOTIDE SEQUENCE</scope>
    <source>
        <strain evidence="4">3ASR75-54</strain>
    </source>
</reference>
<dbReference type="InterPro" id="IPR014239">
    <property type="entry name" value="YpeB_PepSY1-2"/>
</dbReference>
<dbReference type="Pfam" id="PF03413">
    <property type="entry name" value="PepSY"/>
    <property type="match status" value="1"/>
</dbReference>
<sequence>MIRWIAIVVLSIGLIGVGIWGYQENQEKNAVLIQAENNYQRSFHDLSYYMDLLHDKIGTTLAMNTKEQLSPQLIEIWRLTSQAQGDVGQLPLTLLPFNKTEEFLSNIGKFSYRTAVRDLENEPLSDEEVNTLKELYKKSGEIEKELRNVQNMVLKNNLRWMDVQLALASDDEPADNTIIDGFKTVEKTVGGYEEGDFGPTFTGMSKENHDYRNLQGDEISEDKARKQARKFFELDDQTEISLTKSGDGATVPFYSGSYQTNEKSGYVDISVKGGYPLSLMVNREVKEPTISLYEGMEKATKYLKGLDINNMVLFQSSQYDNVGVYSFLYKQDDIRVYPDSIQIKVALDNGEILGLSTREYLKNHQERNFEKPALTKEEARDKVNPNVKIQEESIAVIEDKLGEEVLAYEFLGTLGDDTYRIFINANTGVEVQVEKLKIGEDRFNNEM</sequence>
<protein>
    <submittedName>
        <fullName evidence="4">Germination protein YpeB</fullName>
    </submittedName>
</protein>
<feature type="domain" description="Sporulation protein YpeB PepSY1 and PepSY2" evidence="2">
    <location>
        <begin position="180"/>
        <end position="369"/>
    </location>
</feature>
<accession>A0A9X3WAB5</accession>
<evidence type="ECO:0000313" key="5">
    <source>
        <dbReference type="Proteomes" id="UP001145069"/>
    </source>
</evidence>
<dbReference type="AlphaFoldDB" id="A0A9X3WAB5"/>
<evidence type="ECO:0000259" key="1">
    <source>
        <dbReference type="Pfam" id="PF03413"/>
    </source>
</evidence>
<dbReference type="Pfam" id="PF20769">
    <property type="entry name" value="YPEB_N"/>
    <property type="match status" value="1"/>
</dbReference>
<proteinExistence type="predicted"/>
<keyword evidence="5" id="KW-1185">Reference proteome</keyword>
<name>A0A9X3WAB5_9BACI</name>
<dbReference type="InterPro" id="IPR025711">
    <property type="entry name" value="PepSY"/>
</dbReference>
<dbReference type="Pfam" id="PF14620">
    <property type="entry name" value="YPEB_PepSY1-2"/>
    <property type="match status" value="1"/>
</dbReference>
<organism evidence="4 5">
    <name type="scientific">Aquibacillus salsiterrae</name>
    <dbReference type="NCBI Taxonomy" id="2950439"/>
    <lineage>
        <taxon>Bacteria</taxon>
        <taxon>Bacillati</taxon>
        <taxon>Bacillota</taxon>
        <taxon>Bacilli</taxon>
        <taxon>Bacillales</taxon>
        <taxon>Bacillaceae</taxon>
        <taxon>Aquibacillus</taxon>
    </lineage>
</organism>